<evidence type="ECO:0000313" key="6">
    <source>
        <dbReference type="EMBL" id="MDQ7246798.1"/>
    </source>
</evidence>
<dbReference type="InterPro" id="IPR036651">
    <property type="entry name" value="Gln_synt_N_sf"/>
</dbReference>
<comment type="cofactor">
    <cofactor evidence="1">
        <name>Mg(2+)</name>
        <dbReference type="ChEBI" id="CHEBI:18420"/>
    </cofactor>
</comment>
<dbReference type="EC" id="6.3.1.-" evidence="6"/>
<evidence type="ECO:0000313" key="7">
    <source>
        <dbReference type="Proteomes" id="UP001230156"/>
    </source>
</evidence>
<dbReference type="RefSeq" id="WP_379954196.1">
    <property type="nucleotide sequence ID" value="NZ_JAUYVI010000001.1"/>
</dbReference>
<sequence length="449" mass="50334">MKYLEDWLSERKVDEVECLVPDINGIPRGKILPAAKFIKSSKGESLRLPSSVFLQTVTGEYPDVDEDSIGSYEDPDVYLTPDSDTVRIVPWYSDPTAQVIHDAVDSDDKPVEHASRYVLKKVLQLYDDKGWKPVVAPEVEFYLVQPNTDPDLPLLPPVGKSGRPETGSQAYGIDAVNEFDPIFEDVYDYCEASEIDVDTLVHESGSAQMEINFNHGNALELADQAFLFKRTVRHAALKHNVYATFMAKPLANQPGSSMHIHQSVVDKRTNRNLFADSKGRDTTLFRSYVAGLQRYLPQVIPMLAPNINSYRRLRPQFDAPINVQWGIDNRSCGLRVPVSNAASRRIENRLAGADANPYLAMAASLVCGYIGMTERLKPSNQIEGSAYRMAHTLPKTEQEALSRFMACKPIRALLGEKFIKALYIVKTAELAAYQNVISSWEREHLLLNV</sequence>
<reference evidence="7" key="1">
    <citation type="submission" date="2023-08" db="EMBL/GenBank/DDBJ databases">
        <title>Rhodospirillaceae gen. nov., a novel taxon isolated from the Yangtze River Yuezi River estuary sludge.</title>
        <authorList>
            <person name="Ruan L."/>
        </authorList>
    </citation>
    <scope>NUCLEOTIDE SEQUENCE [LARGE SCALE GENOMIC DNA]</scope>
    <source>
        <strain evidence="7">R-7</strain>
    </source>
</reference>
<dbReference type="Gene3D" id="3.30.590.10">
    <property type="entry name" value="Glutamine synthetase/guanido kinase, catalytic domain"/>
    <property type="match status" value="1"/>
</dbReference>
<dbReference type="Pfam" id="PF00120">
    <property type="entry name" value="Gln-synt_C"/>
    <property type="match status" value="1"/>
</dbReference>
<protein>
    <submittedName>
        <fullName evidence="6">Glutamine synthetase family protein</fullName>
        <ecNumber evidence="6">6.3.1.-</ecNumber>
    </submittedName>
</protein>
<dbReference type="PANTHER" id="PTHR43785:SF3">
    <property type="entry name" value="GS CATALYTIC DOMAIN-CONTAINING PROTEIN"/>
    <property type="match status" value="1"/>
</dbReference>
<keyword evidence="7" id="KW-1185">Reference proteome</keyword>
<evidence type="ECO:0000256" key="3">
    <source>
        <dbReference type="PROSITE-ProRule" id="PRU01331"/>
    </source>
</evidence>
<dbReference type="EMBL" id="JAUYVI010000001">
    <property type="protein sequence ID" value="MDQ7246798.1"/>
    <property type="molecule type" value="Genomic_DNA"/>
</dbReference>
<evidence type="ECO:0000256" key="2">
    <source>
        <dbReference type="ARBA" id="ARBA00022598"/>
    </source>
</evidence>
<keyword evidence="2 6" id="KW-0436">Ligase</keyword>
<gene>
    <name evidence="6" type="ORF">Q8A70_03935</name>
</gene>
<dbReference type="Gene3D" id="3.10.20.70">
    <property type="entry name" value="Glutamine synthetase, N-terminal domain"/>
    <property type="match status" value="1"/>
</dbReference>
<name>A0ABU0YGE4_9PROT</name>
<comment type="similarity">
    <text evidence="3 4">Belongs to the glutamine synthetase family.</text>
</comment>
<dbReference type="SUPFAM" id="SSF55931">
    <property type="entry name" value="Glutamine synthetase/guanido kinase"/>
    <property type="match status" value="1"/>
</dbReference>
<proteinExistence type="inferred from homology"/>
<evidence type="ECO:0000256" key="1">
    <source>
        <dbReference type="ARBA" id="ARBA00001946"/>
    </source>
</evidence>
<dbReference type="SMART" id="SM01230">
    <property type="entry name" value="Gln-synt_C"/>
    <property type="match status" value="1"/>
</dbReference>
<dbReference type="PANTHER" id="PTHR43785">
    <property type="entry name" value="GAMMA-GLUTAMYLPUTRESCINE SYNTHETASE"/>
    <property type="match status" value="1"/>
</dbReference>
<evidence type="ECO:0000259" key="5">
    <source>
        <dbReference type="PROSITE" id="PS51987"/>
    </source>
</evidence>
<feature type="domain" description="GS catalytic" evidence="5">
    <location>
        <begin position="115"/>
        <end position="449"/>
    </location>
</feature>
<accession>A0ABU0YGE4</accession>
<dbReference type="GO" id="GO:0016874">
    <property type="term" value="F:ligase activity"/>
    <property type="evidence" value="ECO:0007669"/>
    <property type="project" value="UniProtKB-KW"/>
</dbReference>
<dbReference type="InterPro" id="IPR014746">
    <property type="entry name" value="Gln_synth/guanido_kin_cat_dom"/>
</dbReference>
<dbReference type="Proteomes" id="UP001230156">
    <property type="component" value="Unassembled WGS sequence"/>
</dbReference>
<organism evidence="6 7">
    <name type="scientific">Dongia sedimenti</name>
    <dbReference type="NCBI Taxonomy" id="3064282"/>
    <lineage>
        <taxon>Bacteria</taxon>
        <taxon>Pseudomonadati</taxon>
        <taxon>Pseudomonadota</taxon>
        <taxon>Alphaproteobacteria</taxon>
        <taxon>Rhodospirillales</taxon>
        <taxon>Dongiaceae</taxon>
        <taxon>Dongia</taxon>
    </lineage>
</organism>
<dbReference type="PROSITE" id="PS51987">
    <property type="entry name" value="GS_CATALYTIC"/>
    <property type="match status" value="1"/>
</dbReference>
<comment type="caution">
    <text evidence="6">The sequence shown here is derived from an EMBL/GenBank/DDBJ whole genome shotgun (WGS) entry which is preliminary data.</text>
</comment>
<evidence type="ECO:0000256" key="4">
    <source>
        <dbReference type="RuleBase" id="RU000384"/>
    </source>
</evidence>
<dbReference type="InterPro" id="IPR008146">
    <property type="entry name" value="Gln_synth_cat_dom"/>
</dbReference>
<dbReference type="SUPFAM" id="SSF54368">
    <property type="entry name" value="Glutamine synthetase, N-terminal domain"/>
    <property type="match status" value="1"/>
</dbReference>